<sequence>MRQKRETIGEETGRRRLQNNQLKRHYKRPQACRERASKQQREELKLRVQAPNERVKGNELTMSITHPSSLLHDLPQDMR</sequence>
<evidence type="ECO:0000313" key="3">
    <source>
        <dbReference type="Proteomes" id="UP000284706"/>
    </source>
</evidence>
<organism evidence="2 3">
    <name type="scientific">Gymnopilus dilepis</name>
    <dbReference type="NCBI Taxonomy" id="231916"/>
    <lineage>
        <taxon>Eukaryota</taxon>
        <taxon>Fungi</taxon>
        <taxon>Dikarya</taxon>
        <taxon>Basidiomycota</taxon>
        <taxon>Agaricomycotina</taxon>
        <taxon>Agaricomycetes</taxon>
        <taxon>Agaricomycetidae</taxon>
        <taxon>Agaricales</taxon>
        <taxon>Agaricineae</taxon>
        <taxon>Hymenogastraceae</taxon>
        <taxon>Gymnopilus</taxon>
    </lineage>
</organism>
<dbReference type="EMBL" id="NHYE01005117">
    <property type="protein sequence ID" value="PPQ76817.1"/>
    <property type="molecule type" value="Genomic_DNA"/>
</dbReference>
<comment type="caution">
    <text evidence="2">The sequence shown here is derived from an EMBL/GenBank/DDBJ whole genome shotgun (WGS) entry which is preliminary data.</text>
</comment>
<feature type="region of interest" description="Disordered" evidence="1">
    <location>
        <begin position="1"/>
        <end position="79"/>
    </location>
</feature>
<keyword evidence="3" id="KW-1185">Reference proteome</keyword>
<accession>A0A409WE69</accession>
<dbReference type="AlphaFoldDB" id="A0A409WE69"/>
<proteinExistence type="predicted"/>
<evidence type="ECO:0000256" key="1">
    <source>
        <dbReference type="SAM" id="MobiDB-lite"/>
    </source>
</evidence>
<dbReference type="Proteomes" id="UP000284706">
    <property type="component" value="Unassembled WGS sequence"/>
</dbReference>
<feature type="compositionally biased region" description="Basic and acidic residues" evidence="1">
    <location>
        <begin position="1"/>
        <end position="14"/>
    </location>
</feature>
<name>A0A409WE69_9AGAR</name>
<gene>
    <name evidence="2" type="ORF">CVT26_001765</name>
</gene>
<dbReference type="InParanoid" id="A0A409WE69"/>
<protein>
    <submittedName>
        <fullName evidence="2">Uncharacterized protein</fullName>
    </submittedName>
</protein>
<reference evidence="2 3" key="1">
    <citation type="journal article" date="2018" name="Evol. Lett.">
        <title>Horizontal gene cluster transfer increased hallucinogenic mushroom diversity.</title>
        <authorList>
            <person name="Reynolds H.T."/>
            <person name="Vijayakumar V."/>
            <person name="Gluck-Thaler E."/>
            <person name="Korotkin H.B."/>
            <person name="Matheny P.B."/>
            <person name="Slot J.C."/>
        </authorList>
    </citation>
    <scope>NUCLEOTIDE SEQUENCE [LARGE SCALE GENOMIC DNA]</scope>
    <source>
        <strain evidence="2 3">SRW20</strain>
    </source>
</reference>
<evidence type="ECO:0000313" key="2">
    <source>
        <dbReference type="EMBL" id="PPQ76817.1"/>
    </source>
</evidence>
<feature type="compositionally biased region" description="Basic and acidic residues" evidence="1">
    <location>
        <begin position="31"/>
        <end position="46"/>
    </location>
</feature>